<proteinExistence type="predicted"/>
<name>A0A2P2NC33_RHIMU</name>
<dbReference type="EMBL" id="GGEC01059528">
    <property type="protein sequence ID" value="MBX40012.1"/>
    <property type="molecule type" value="Transcribed_RNA"/>
</dbReference>
<sequence length="34" mass="3798">MLKETKIYDLKNYFLLNGSSLPKKLLGSSATIPI</sequence>
<reference evidence="1" key="1">
    <citation type="submission" date="2018-02" db="EMBL/GenBank/DDBJ databases">
        <title>Rhizophora mucronata_Transcriptome.</title>
        <authorList>
            <person name="Meera S.P."/>
            <person name="Sreeshan A."/>
            <person name="Augustine A."/>
        </authorList>
    </citation>
    <scope>NUCLEOTIDE SEQUENCE</scope>
    <source>
        <tissue evidence="1">Leaf</tissue>
    </source>
</reference>
<accession>A0A2P2NC33</accession>
<protein>
    <submittedName>
        <fullName evidence="1">Uncharacterized protein</fullName>
    </submittedName>
</protein>
<evidence type="ECO:0000313" key="1">
    <source>
        <dbReference type="EMBL" id="MBX40012.1"/>
    </source>
</evidence>
<dbReference type="AlphaFoldDB" id="A0A2P2NC33"/>
<organism evidence="1">
    <name type="scientific">Rhizophora mucronata</name>
    <name type="common">Asiatic mangrove</name>
    <dbReference type="NCBI Taxonomy" id="61149"/>
    <lineage>
        <taxon>Eukaryota</taxon>
        <taxon>Viridiplantae</taxon>
        <taxon>Streptophyta</taxon>
        <taxon>Embryophyta</taxon>
        <taxon>Tracheophyta</taxon>
        <taxon>Spermatophyta</taxon>
        <taxon>Magnoliopsida</taxon>
        <taxon>eudicotyledons</taxon>
        <taxon>Gunneridae</taxon>
        <taxon>Pentapetalae</taxon>
        <taxon>rosids</taxon>
        <taxon>fabids</taxon>
        <taxon>Malpighiales</taxon>
        <taxon>Rhizophoraceae</taxon>
        <taxon>Rhizophora</taxon>
    </lineage>
</organism>